<dbReference type="Pfam" id="PF03070">
    <property type="entry name" value="TENA_THI-4"/>
    <property type="match status" value="1"/>
</dbReference>
<evidence type="ECO:0000313" key="2">
    <source>
        <dbReference type="EMBL" id="CCC40464.1"/>
    </source>
</evidence>
<dbReference type="InterPro" id="IPR050967">
    <property type="entry name" value="Thiamine_Salvage_TenA"/>
</dbReference>
<organism evidence="2 3">
    <name type="scientific">Haloquadratum walsbyi (strain DSM 16854 / JCM 12705 / C23)</name>
    <dbReference type="NCBI Taxonomy" id="768065"/>
    <lineage>
        <taxon>Archaea</taxon>
        <taxon>Methanobacteriati</taxon>
        <taxon>Methanobacteriota</taxon>
        <taxon>Stenosarchaea group</taxon>
        <taxon>Halobacteria</taxon>
        <taxon>Halobacteriales</taxon>
        <taxon>Haloferacaceae</taxon>
        <taxon>Haloquadratum</taxon>
    </lineage>
</organism>
<dbReference type="Proteomes" id="UP000007954">
    <property type="component" value="Chromosome"/>
</dbReference>
<dbReference type="PIRSF" id="PIRSF003170">
    <property type="entry name" value="Pet18p"/>
    <property type="match status" value="1"/>
</dbReference>
<dbReference type="KEGG" id="hwc:Hqrw_2630"/>
<dbReference type="GO" id="GO:0050334">
    <property type="term" value="F:thiaminase activity"/>
    <property type="evidence" value="ECO:0007669"/>
    <property type="project" value="UniProtKB-EC"/>
</dbReference>
<evidence type="ECO:0000259" key="1">
    <source>
        <dbReference type="Pfam" id="PF03070"/>
    </source>
</evidence>
<dbReference type="EC" id="3.5.99.2" evidence="2"/>
<dbReference type="SUPFAM" id="SSF48613">
    <property type="entry name" value="Heme oxygenase-like"/>
    <property type="match status" value="1"/>
</dbReference>
<dbReference type="HOGENOM" id="CLU_077537_3_0_2"/>
<gene>
    <name evidence="2" type="primary">tenA</name>
    <name evidence="2" type="ordered locus">Hqrw_2630</name>
</gene>
<feature type="domain" description="Thiaminase-2/PQQC" evidence="1">
    <location>
        <begin position="9"/>
        <end position="215"/>
    </location>
</feature>
<dbReference type="OrthoDB" id="85443at2157"/>
<name>G0LL24_HALWC</name>
<proteinExistence type="predicted"/>
<evidence type="ECO:0000313" key="3">
    <source>
        <dbReference type="Proteomes" id="UP000007954"/>
    </source>
</evidence>
<dbReference type="EMBL" id="FR746099">
    <property type="protein sequence ID" value="CCC40464.1"/>
    <property type="molecule type" value="Genomic_DNA"/>
</dbReference>
<dbReference type="AlphaFoldDB" id="G0LL24"/>
<dbReference type="InterPro" id="IPR004305">
    <property type="entry name" value="Thiaminase-2/PQQC"/>
</dbReference>
<dbReference type="PANTHER" id="PTHR43198:SF2">
    <property type="entry name" value="SI:CH1073-67J19.1-RELATED"/>
    <property type="match status" value="1"/>
</dbReference>
<sequence length="221" mass="25437">MAFTDEIRPRANEIWTAIVEHPMVAGIGDGTLQAEPFKYWVRQDYQYLIEYSRLFALGAAKAPTFDRMKTFTQLLTATLTEEMDLHRSYAAEFGITESELETTSLSPTTQGYTDFLLRTAALGSFTDLVVALLPCMWGFNDVATQLAADGLPADERYAAWIEMYTGEEFNELTEWCLTLTDEMTAGASETDIERYRHIFETSAQYEYRFWDAAWRREEWTI</sequence>
<dbReference type="InterPro" id="IPR016084">
    <property type="entry name" value="Haem_Oase-like_multi-hlx"/>
</dbReference>
<dbReference type="GO" id="GO:0006772">
    <property type="term" value="P:thiamine metabolic process"/>
    <property type="evidence" value="ECO:0007669"/>
    <property type="project" value="InterPro"/>
</dbReference>
<accession>G0LL24</accession>
<protein>
    <submittedName>
        <fullName evidence="2">Aminopyrimidine aminohydrolase</fullName>
        <ecNumber evidence="2">3.5.99.2</ecNumber>
    </submittedName>
</protein>
<dbReference type="InterPro" id="IPR026285">
    <property type="entry name" value="TenA_E"/>
</dbReference>
<dbReference type="Gene3D" id="1.20.910.10">
    <property type="entry name" value="Heme oxygenase-like"/>
    <property type="match status" value="1"/>
</dbReference>
<reference evidence="2 3" key="1">
    <citation type="journal article" date="2011" name="PLoS ONE">
        <title>Haloquadratum walsbyi: limited diversity in a global pond.</title>
        <authorList>
            <person name="Dyall-Smith M."/>
            <person name="Pfeiffer F."/>
            <person name="Klee K."/>
            <person name="Palm P."/>
            <person name="Gross K."/>
            <person name="Schuster S.C."/>
            <person name="Rampp M."/>
            <person name="Oesterhelt D."/>
        </authorList>
    </citation>
    <scope>NUCLEOTIDE SEQUENCE [LARGE SCALE GENOMIC DNA]</scope>
    <source>
        <strain evidence="3">DSM 16854 / JCM 12705 / C23</strain>
    </source>
</reference>
<dbReference type="CDD" id="cd19366">
    <property type="entry name" value="TenA_C_BhTenA-like"/>
    <property type="match status" value="1"/>
</dbReference>
<dbReference type="NCBIfam" id="TIGR04306">
    <property type="entry name" value="salvage_TenA"/>
    <property type="match status" value="1"/>
</dbReference>
<dbReference type="InterPro" id="IPR027574">
    <property type="entry name" value="Thiaminase_II"/>
</dbReference>
<dbReference type="RefSeq" id="WP_014556080.1">
    <property type="nucleotide sequence ID" value="NC_017459.1"/>
</dbReference>
<dbReference type="GeneID" id="12447353"/>
<dbReference type="PANTHER" id="PTHR43198">
    <property type="entry name" value="BIFUNCTIONAL TH2 PROTEIN"/>
    <property type="match status" value="1"/>
</dbReference>
<keyword evidence="2" id="KW-0378">Hydrolase</keyword>
<dbReference type="GO" id="GO:0005829">
    <property type="term" value="C:cytosol"/>
    <property type="evidence" value="ECO:0007669"/>
    <property type="project" value="TreeGrafter"/>
</dbReference>